<sequence length="175" mass="21002">MWLLINEKLNDEFFLLQIGKALCLCQKFESTCKEIIMWFETMKSLKEKKYDFLDNKYKDNVDKLLNLLLVKSINLLRKNYLLKIKESDLQILQNARKSRNFIVHDSTDILISESFNSSLIIESRLDIKIFKNHIKKIAEGDFLVSKWSYEFYEKESGAFYKKGIYIEKIMKWIFK</sequence>
<name>X0YL62_9ZZZZ</name>
<gene>
    <name evidence="1" type="ORF">S01H4_03356</name>
</gene>
<reference evidence="1" key="1">
    <citation type="journal article" date="2014" name="Front. Microbiol.">
        <title>High frequency of phylogenetically diverse reductive dehalogenase-homologous genes in deep subseafloor sedimentary metagenomes.</title>
        <authorList>
            <person name="Kawai M."/>
            <person name="Futagami T."/>
            <person name="Toyoda A."/>
            <person name="Takaki Y."/>
            <person name="Nishi S."/>
            <person name="Hori S."/>
            <person name="Arai W."/>
            <person name="Tsubouchi T."/>
            <person name="Morono Y."/>
            <person name="Uchiyama I."/>
            <person name="Ito T."/>
            <person name="Fujiyama A."/>
            <person name="Inagaki F."/>
            <person name="Takami H."/>
        </authorList>
    </citation>
    <scope>NUCLEOTIDE SEQUENCE</scope>
    <source>
        <strain evidence="1">Expedition CK06-06</strain>
    </source>
</reference>
<dbReference type="AlphaFoldDB" id="X0YL62"/>
<evidence type="ECO:0000313" key="1">
    <source>
        <dbReference type="EMBL" id="GAG56939.1"/>
    </source>
</evidence>
<proteinExistence type="predicted"/>
<accession>X0YL62</accession>
<comment type="caution">
    <text evidence="1">The sequence shown here is derived from an EMBL/GenBank/DDBJ whole genome shotgun (WGS) entry which is preliminary data.</text>
</comment>
<organism evidence="1">
    <name type="scientific">marine sediment metagenome</name>
    <dbReference type="NCBI Taxonomy" id="412755"/>
    <lineage>
        <taxon>unclassified sequences</taxon>
        <taxon>metagenomes</taxon>
        <taxon>ecological metagenomes</taxon>
    </lineage>
</organism>
<dbReference type="EMBL" id="BART01000815">
    <property type="protein sequence ID" value="GAG56939.1"/>
    <property type="molecule type" value="Genomic_DNA"/>
</dbReference>
<protein>
    <submittedName>
        <fullName evidence="1">Uncharacterized protein</fullName>
    </submittedName>
</protein>